<evidence type="ECO:0000313" key="8">
    <source>
        <dbReference type="EMBL" id="RHB35442.1"/>
    </source>
</evidence>
<evidence type="ECO:0000256" key="1">
    <source>
        <dbReference type="ARBA" id="ARBA00004442"/>
    </source>
</evidence>
<proteinExistence type="inferred from homology"/>
<gene>
    <name evidence="8" type="ORF">DW888_10000</name>
</gene>
<comment type="caution">
    <text evidence="8">The sequence shown here is derived from an EMBL/GenBank/DDBJ whole genome shotgun (WGS) entry which is preliminary data.</text>
</comment>
<dbReference type="InterPro" id="IPR033985">
    <property type="entry name" value="SusD-like_N"/>
</dbReference>
<evidence type="ECO:0000259" key="7">
    <source>
        <dbReference type="Pfam" id="PF14322"/>
    </source>
</evidence>
<keyword evidence="4" id="KW-0472">Membrane</keyword>
<comment type="subcellular location">
    <subcellularLocation>
        <location evidence="1">Cell outer membrane</location>
    </subcellularLocation>
</comment>
<keyword evidence="3" id="KW-0732">Signal</keyword>
<evidence type="ECO:0000256" key="3">
    <source>
        <dbReference type="ARBA" id="ARBA00022729"/>
    </source>
</evidence>
<dbReference type="GO" id="GO:0009279">
    <property type="term" value="C:cell outer membrane"/>
    <property type="evidence" value="ECO:0007669"/>
    <property type="project" value="UniProtKB-SubCell"/>
</dbReference>
<accession>A0A413VPH6</accession>
<sequence length="506" mass="57509">MKLKHIINVFIGLTFVWISTSCESYLDKLPDNRANLNSEDNITDLLVSAYPTVAICMLGEASSDNIKDNGINYGTLNQVVEEYYRWQPSTQKIADSPTHLWEGYYGAIAVANQALEAIDLSDNPDELNAQRGEALLCRAYSHFMLVNIFCQAYNEQTSDKDLGIPYVKERETIVSKNYDRGTVKLVYEDIAQDIEEGIGLINDELYSIPKYHFNTKAANAFAARFYLYYRKYDKVIEYASKVLGSSPANMLRDYSPYPSLSSYFEIGNQYIKAEENSNLLLQTAVSAYARMTGVYKTYRRYGHPIAKMLETLLSAGIWGNERSLKYFDKLFGTQEYGLVFPKQIEFFEYTDKVAGIGQAHIVTTAFTTDELLLCRAEAYIYQKEYTQAVADIQAWFDTHASGVTVSRSAVNQYYGSQATEKTKKELHPKFTIENGEQLNFVNCILHLRRIETIHEGLRWFDIKRYGIEVTHNISGSSDDILTVDDPRRAIQIPTDVIGAGLTPNPR</sequence>
<evidence type="ECO:0000256" key="2">
    <source>
        <dbReference type="ARBA" id="ARBA00006275"/>
    </source>
</evidence>
<reference evidence="8 9" key="1">
    <citation type="submission" date="2018-08" db="EMBL/GenBank/DDBJ databases">
        <title>A genome reference for cultivated species of the human gut microbiota.</title>
        <authorList>
            <person name="Zou Y."/>
            <person name="Xue W."/>
            <person name="Luo G."/>
        </authorList>
    </citation>
    <scope>NUCLEOTIDE SEQUENCE [LARGE SCALE GENOMIC DNA]</scope>
    <source>
        <strain evidence="8 9">AM40-30BH</strain>
    </source>
</reference>
<evidence type="ECO:0000256" key="5">
    <source>
        <dbReference type="ARBA" id="ARBA00023237"/>
    </source>
</evidence>
<dbReference type="InterPro" id="IPR011990">
    <property type="entry name" value="TPR-like_helical_dom_sf"/>
</dbReference>
<evidence type="ECO:0000259" key="6">
    <source>
        <dbReference type="Pfam" id="PF07980"/>
    </source>
</evidence>
<dbReference type="Pfam" id="PF14322">
    <property type="entry name" value="SusD-like_3"/>
    <property type="match status" value="1"/>
</dbReference>
<evidence type="ECO:0000313" key="9">
    <source>
        <dbReference type="Proteomes" id="UP000284379"/>
    </source>
</evidence>
<dbReference type="SUPFAM" id="SSF48452">
    <property type="entry name" value="TPR-like"/>
    <property type="match status" value="1"/>
</dbReference>
<dbReference type="InterPro" id="IPR012944">
    <property type="entry name" value="SusD_RagB_dom"/>
</dbReference>
<dbReference type="AlphaFoldDB" id="A0A413VPH6"/>
<dbReference type="RefSeq" id="WP_122201433.1">
    <property type="nucleotide sequence ID" value="NZ_CABJFV010000006.1"/>
</dbReference>
<dbReference type="Proteomes" id="UP000284379">
    <property type="component" value="Unassembled WGS sequence"/>
</dbReference>
<name>A0A413VPH6_9BACE</name>
<keyword evidence="5" id="KW-0998">Cell outer membrane</keyword>
<feature type="domain" description="RagB/SusD" evidence="6">
    <location>
        <begin position="323"/>
        <end position="467"/>
    </location>
</feature>
<comment type="similarity">
    <text evidence="2">Belongs to the SusD family.</text>
</comment>
<organism evidence="8 9">
    <name type="scientific">Bacteroides nordii</name>
    <dbReference type="NCBI Taxonomy" id="291645"/>
    <lineage>
        <taxon>Bacteria</taxon>
        <taxon>Pseudomonadati</taxon>
        <taxon>Bacteroidota</taxon>
        <taxon>Bacteroidia</taxon>
        <taxon>Bacteroidales</taxon>
        <taxon>Bacteroidaceae</taxon>
        <taxon>Bacteroides</taxon>
    </lineage>
</organism>
<evidence type="ECO:0000256" key="4">
    <source>
        <dbReference type="ARBA" id="ARBA00023136"/>
    </source>
</evidence>
<feature type="domain" description="SusD-like N-terminal" evidence="7">
    <location>
        <begin position="25"/>
        <end position="227"/>
    </location>
</feature>
<dbReference type="PROSITE" id="PS51257">
    <property type="entry name" value="PROKAR_LIPOPROTEIN"/>
    <property type="match status" value="1"/>
</dbReference>
<dbReference type="Gene3D" id="1.25.40.390">
    <property type="match status" value="2"/>
</dbReference>
<protein>
    <submittedName>
        <fullName evidence="8">RagB/SusD family nutrient uptake outer membrane protein</fullName>
    </submittedName>
</protein>
<dbReference type="Pfam" id="PF07980">
    <property type="entry name" value="SusD_RagB"/>
    <property type="match status" value="1"/>
</dbReference>
<dbReference type="EMBL" id="QSGO01000006">
    <property type="protein sequence ID" value="RHB35442.1"/>
    <property type="molecule type" value="Genomic_DNA"/>
</dbReference>